<accession>A0A091I0C3</accession>
<proteinExistence type="predicted"/>
<gene>
    <name evidence="2" type="ORF">N300_13666</name>
</gene>
<evidence type="ECO:0000313" key="3">
    <source>
        <dbReference type="Proteomes" id="UP000054308"/>
    </source>
</evidence>
<dbReference type="Proteomes" id="UP000054308">
    <property type="component" value="Unassembled WGS sequence"/>
</dbReference>
<keyword evidence="3" id="KW-1185">Reference proteome</keyword>
<evidence type="ECO:0000256" key="1">
    <source>
        <dbReference type="SAM" id="Phobius"/>
    </source>
</evidence>
<feature type="non-terminal residue" evidence="2">
    <location>
        <position position="1"/>
    </location>
</feature>
<name>A0A091I0C3_CALAN</name>
<reference evidence="2 3" key="1">
    <citation type="submission" date="2014-04" db="EMBL/GenBank/DDBJ databases">
        <title>Genome evolution of avian class.</title>
        <authorList>
            <person name="Zhang G."/>
            <person name="Li C."/>
        </authorList>
    </citation>
    <scope>NUCLEOTIDE SEQUENCE [LARGE SCALE GENOMIC DNA]</scope>
    <source>
        <strain evidence="2">BGI_N300</strain>
    </source>
</reference>
<keyword evidence="1" id="KW-0812">Transmembrane</keyword>
<dbReference type="STRING" id="9244.A0A091I0C3"/>
<organism evidence="2 3">
    <name type="scientific">Calypte anna</name>
    <name type="common">Anna's hummingbird</name>
    <name type="synonym">Archilochus anna</name>
    <dbReference type="NCBI Taxonomy" id="9244"/>
    <lineage>
        <taxon>Eukaryota</taxon>
        <taxon>Metazoa</taxon>
        <taxon>Chordata</taxon>
        <taxon>Craniata</taxon>
        <taxon>Vertebrata</taxon>
        <taxon>Euteleostomi</taxon>
        <taxon>Archelosauria</taxon>
        <taxon>Archosauria</taxon>
        <taxon>Dinosauria</taxon>
        <taxon>Saurischia</taxon>
        <taxon>Theropoda</taxon>
        <taxon>Coelurosauria</taxon>
        <taxon>Aves</taxon>
        <taxon>Neognathae</taxon>
        <taxon>Neoaves</taxon>
        <taxon>Strisores</taxon>
        <taxon>Apodiformes</taxon>
        <taxon>Trochilidae</taxon>
        <taxon>Calypte</taxon>
    </lineage>
</organism>
<feature type="non-terminal residue" evidence="2">
    <location>
        <position position="88"/>
    </location>
</feature>
<feature type="transmembrane region" description="Helical" evidence="1">
    <location>
        <begin position="32"/>
        <end position="54"/>
    </location>
</feature>
<sequence length="88" mass="9619">QGYPDQAGLQVSTERANILPPPSLWSTAQTHFVIPGAVAAGLIACSAAVVWLYLKFGVKAEETSREMVQGLLYQRERQQSNVYPMAVI</sequence>
<protein>
    <submittedName>
        <fullName evidence="2">Uncharacterized protein</fullName>
    </submittedName>
</protein>
<keyword evidence="1" id="KW-0472">Membrane</keyword>
<dbReference type="AlphaFoldDB" id="A0A091I0C3"/>
<keyword evidence="1" id="KW-1133">Transmembrane helix</keyword>
<evidence type="ECO:0000313" key="2">
    <source>
        <dbReference type="EMBL" id="KFP01979.1"/>
    </source>
</evidence>
<dbReference type="EMBL" id="KL218076">
    <property type="protein sequence ID" value="KFP01979.1"/>
    <property type="molecule type" value="Genomic_DNA"/>
</dbReference>